<accession>A0A316ULE6</accession>
<proteinExistence type="predicted"/>
<feature type="compositionally biased region" description="Acidic residues" evidence="1">
    <location>
        <begin position="239"/>
        <end position="256"/>
    </location>
</feature>
<feature type="compositionally biased region" description="Low complexity" evidence="1">
    <location>
        <begin position="214"/>
        <end position="225"/>
    </location>
</feature>
<dbReference type="Proteomes" id="UP000245884">
    <property type="component" value="Unassembled WGS sequence"/>
</dbReference>
<dbReference type="AlphaFoldDB" id="A0A316ULE6"/>
<name>A0A316ULE6_9BASI</name>
<dbReference type="InterPro" id="IPR007320">
    <property type="entry name" value="PDCD2_C"/>
</dbReference>
<evidence type="ECO:0000256" key="1">
    <source>
        <dbReference type="SAM" id="MobiDB-lite"/>
    </source>
</evidence>
<feature type="compositionally biased region" description="Basic and acidic residues" evidence="1">
    <location>
        <begin position="481"/>
        <end position="491"/>
    </location>
</feature>
<evidence type="ECO:0000313" key="4">
    <source>
        <dbReference type="Proteomes" id="UP000245884"/>
    </source>
</evidence>
<keyword evidence="4" id="KW-1185">Reference proteome</keyword>
<feature type="region of interest" description="Disordered" evidence="1">
    <location>
        <begin position="211"/>
        <end position="259"/>
    </location>
</feature>
<sequence length="550" mass="58569">MPATAPAPPASTKAPPPTAPVWNDDEDDCSDTDSESGDSITDVHLGLADGELEDDDESNPLVSRIGGKAAWLPTKSIPPASVATCRHCDTVMELLVQLFAPLEDSPYDRTILAWGCARAVCQRKGAGSLRVVRHLQYNARWAAKLEKKKANQQQRAERRRQQEEQAKKRKEEEEARSKVNPFASGASAMNGGGGLGGSLFGGGGAFGSGGNPFSTSAAPAAAPTTDLQPSGKQDASTEEKDDASDESDSEADSAAEDEARLAEELAMKAALSTASASQSNWVPSLAPHYAPPLYLNTVPESSSSARAGDKASKLTKEAAALKKKALAASADNATDEELKGMEKESYERMMLVGVDEVLEKFMARVGAEGRQVVRYELGGQPLPFNAQGELYDTLWPKAKTAGHGRSYDPSKIPPCEACGSRRTFELQLMPALVHTLRADKIQGAEGEKDLATNDDAANVDAESRRRRDLEAALGRRLAPQPDKDGITRSKGDAAAAADGSSTVAAGGKTGLCWSTAMVFVCEKDCCIPRPDEGKEGETWREEWVGTQFED</sequence>
<feature type="region of interest" description="Disordered" evidence="1">
    <location>
        <begin position="1"/>
        <end position="41"/>
    </location>
</feature>
<protein>
    <recommendedName>
        <fullName evidence="2">Programmed cell death protein 2 C-terminal domain-containing protein</fullName>
    </recommendedName>
</protein>
<dbReference type="RefSeq" id="XP_025360672.1">
    <property type="nucleotide sequence ID" value="XM_025506709.1"/>
</dbReference>
<organism evidence="3 4">
    <name type="scientific">Jaminaea rosea</name>
    <dbReference type="NCBI Taxonomy" id="1569628"/>
    <lineage>
        <taxon>Eukaryota</taxon>
        <taxon>Fungi</taxon>
        <taxon>Dikarya</taxon>
        <taxon>Basidiomycota</taxon>
        <taxon>Ustilaginomycotina</taxon>
        <taxon>Exobasidiomycetes</taxon>
        <taxon>Microstromatales</taxon>
        <taxon>Microstromatales incertae sedis</taxon>
        <taxon>Jaminaea</taxon>
    </lineage>
</organism>
<gene>
    <name evidence="3" type="ORF">BDZ90DRAFT_233648</name>
</gene>
<dbReference type="GO" id="GO:0030490">
    <property type="term" value="P:maturation of SSU-rRNA"/>
    <property type="evidence" value="ECO:0007669"/>
    <property type="project" value="TreeGrafter"/>
</dbReference>
<reference evidence="3 4" key="1">
    <citation type="journal article" date="2018" name="Mol. Biol. Evol.">
        <title>Broad Genomic Sampling Reveals a Smut Pathogenic Ancestry of the Fungal Clade Ustilaginomycotina.</title>
        <authorList>
            <person name="Kijpornyongpan T."/>
            <person name="Mondo S.J."/>
            <person name="Barry K."/>
            <person name="Sandor L."/>
            <person name="Lee J."/>
            <person name="Lipzen A."/>
            <person name="Pangilinan J."/>
            <person name="LaButti K."/>
            <person name="Hainaut M."/>
            <person name="Henrissat B."/>
            <person name="Grigoriev I.V."/>
            <person name="Spatafora J.W."/>
            <person name="Aime M.C."/>
        </authorList>
    </citation>
    <scope>NUCLEOTIDE SEQUENCE [LARGE SCALE GENOMIC DNA]</scope>
    <source>
        <strain evidence="3 4">MCA 5214</strain>
    </source>
</reference>
<feature type="compositionally biased region" description="Pro residues" evidence="1">
    <location>
        <begin position="1"/>
        <end position="19"/>
    </location>
</feature>
<dbReference type="EMBL" id="KZ819673">
    <property type="protein sequence ID" value="PWN26060.1"/>
    <property type="molecule type" value="Genomic_DNA"/>
</dbReference>
<dbReference type="PANTHER" id="PTHR47524:SF1">
    <property type="entry name" value="20S RRNA ACCUMULATION PROTEIN 4"/>
    <property type="match status" value="1"/>
</dbReference>
<dbReference type="OrthoDB" id="443682at2759"/>
<feature type="region of interest" description="Disordered" evidence="1">
    <location>
        <begin position="146"/>
        <end position="188"/>
    </location>
</feature>
<feature type="compositionally biased region" description="Basic and acidic residues" evidence="1">
    <location>
        <begin position="146"/>
        <end position="177"/>
    </location>
</feature>
<evidence type="ECO:0000259" key="2">
    <source>
        <dbReference type="Pfam" id="PF04194"/>
    </source>
</evidence>
<evidence type="ECO:0000313" key="3">
    <source>
        <dbReference type="EMBL" id="PWN26060.1"/>
    </source>
</evidence>
<dbReference type="PANTHER" id="PTHR47524">
    <property type="entry name" value="20S RRNA ACCUMULATION PROTEIN 4"/>
    <property type="match status" value="1"/>
</dbReference>
<feature type="compositionally biased region" description="Acidic residues" evidence="1">
    <location>
        <begin position="23"/>
        <end position="36"/>
    </location>
</feature>
<dbReference type="GO" id="GO:0005737">
    <property type="term" value="C:cytoplasm"/>
    <property type="evidence" value="ECO:0007669"/>
    <property type="project" value="InterPro"/>
</dbReference>
<feature type="domain" description="Programmed cell death protein 2 C-terminal" evidence="2">
    <location>
        <begin position="355"/>
        <end position="441"/>
    </location>
</feature>
<dbReference type="GeneID" id="37028532"/>
<dbReference type="STRING" id="1569628.A0A316ULE6"/>
<feature type="region of interest" description="Disordered" evidence="1">
    <location>
        <begin position="474"/>
        <end position="500"/>
    </location>
</feature>
<dbReference type="Pfam" id="PF04194">
    <property type="entry name" value="PDCD2_C"/>
    <property type="match status" value="1"/>
</dbReference>